<dbReference type="Proteomes" id="UP000280036">
    <property type="component" value="Unassembled WGS sequence"/>
</dbReference>
<name>A0A3P8KLQ9_9BACT</name>
<dbReference type="RefSeq" id="WP_126117959.1">
    <property type="nucleotide sequence ID" value="NZ_UZVY01000001.1"/>
</dbReference>
<proteinExistence type="predicted"/>
<dbReference type="EMBL" id="UZVY01000001">
    <property type="protein sequence ID" value="VDR41678.1"/>
    <property type="molecule type" value="Genomic_DNA"/>
</dbReference>
<protein>
    <submittedName>
        <fullName evidence="1">Uncharacterized protein</fullName>
    </submittedName>
</protein>
<organism evidence="1 2">
    <name type="scientific">Mycoplasmopsis caviae</name>
    <dbReference type="NCBI Taxonomy" id="55603"/>
    <lineage>
        <taxon>Bacteria</taxon>
        <taxon>Bacillati</taxon>
        <taxon>Mycoplasmatota</taxon>
        <taxon>Mycoplasmoidales</taxon>
        <taxon>Metamycoplasmataceae</taxon>
        <taxon>Mycoplasmopsis</taxon>
    </lineage>
</organism>
<evidence type="ECO:0000313" key="1">
    <source>
        <dbReference type="EMBL" id="VDR41678.1"/>
    </source>
</evidence>
<gene>
    <name evidence="1" type="ORF">NCTC10126_00157</name>
</gene>
<dbReference type="OrthoDB" id="399884at2"/>
<reference evidence="1 2" key="1">
    <citation type="submission" date="2018-12" db="EMBL/GenBank/DDBJ databases">
        <authorList>
            <consortium name="Pathogen Informatics"/>
        </authorList>
    </citation>
    <scope>NUCLEOTIDE SEQUENCE [LARGE SCALE GENOMIC DNA]</scope>
    <source>
        <strain evidence="1 2">NCTC10126</strain>
    </source>
</reference>
<dbReference type="AlphaFoldDB" id="A0A3P8KLQ9"/>
<evidence type="ECO:0000313" key="2">
    <source>
        <dbReference type="Proteomes" id="UP000280036"/>
    </source>
</evidence>
<sequence>MINKLNQISQPRERERESKNEFNWLVHNERDCQKAFWNYVIKGIYIDESNEILDHPYYEEKLLYQTDGIHNGVLFEFKKNLTNQTVYRAFGESLSYLRKFNNDGLKKIPRWICIATFDSKKYWLIDANNFKEFIYDQKYEDLYNIPSNSPHTFTLEPAGIWLDPDDLLEKVKPREGEEKYLKTRLNLHNFSKINDYFYKNNDLTNDEPSVFIKELVKGIDIQECLLNSGYDKNDKDYEIKINNLKISLEKLNNSKKIIDWVEPVFITDMQEIIAKKWDHVGGELSRKKRGAFFTPPEYCKKMQHYLLNCINECKNNLVPYLIIDRCAGSGNLEKGLPDDVLKNVILNTYEFCEWVHLGYNFNSKVKCIRPPYISARLSDVYIDENLMQSGDALTKEFNLWLDNEIKEWRNQNPNGKIIFYENPPFRDATANSHGKGESVKQNFVIEKALEEGFTRQQIRDISTQFIYSANSLMKNGDEYCLISPIKYWKWNYINFEFVEGFISNRKHYNATTGGLPIIRWRKGTNMTSIIKLENAILKQIKNRVSEFSIEEDDYEDNVYAKLFIGNMAVHNGNILTNFETERYSNKAFKVSNKNIQKISVLNCLNSWSSQNYIIDPLTIMKSADKQHQAWEDKLFLNDCLFWTLYTNKNYCVSNSDVINEICPEGLAFKKLNLYFCQGDEYKRIFKIWENIMNSTRNSKMYKPRYKYGLNQIMKEINIKVFSYKDKFGKDHYKFFDDGDLNGLIIALKEELKIFYNEKILPKLFEYELLK</sequence>
<accession>A0A3P8KLQ9</accession>